<reference evidence="2 3" key="1">
    <citation type="submission" date="2022-09" db="EMBL/GenBank/DDBJ databases">
        <title>Intensive care unit water sources are persistently colonized with multi-drug resistant bacteria and are the site of extensive horizontal gene transfer of antibiotic resistance genes.</title>
        <authorList>
            <person name="Diorio-Toth L."/>
        </authorList>
    </citation>
    <scope>NUCLEOTIDE SEQUENCE [LARGE SCALE GENOMIC DNA]</scope>
    <source>
        <strain evidence="2 3">GD03967</strain>
    </source>
</reference>
<dbReference type="Proteomes" id="UP001158644">
    <property type="component" value="Unassembled WGS sequence"/>
</dbReference>
<comment type="caution">
    <text evidence="2">The sequence shown here is derived from an EMBL/GenBank/DDBJ whole genome shotgun (WGS) entry which is preliminary data.</text>
</comment>
<keyword evidence="1" id="KW-0812">Transmembrane</keyword>
<protein>
    <submittedName>
        <fullName evidence="2">Uncharacterized protein</fullName>
    </submittedName>
</protein>
<organism evidence="2 3">
    <name type="scientific">Achromobacter mucicolens</name>
    <dbReference type="NCBI Taxonomy" id="1389922"/>
    <lineage>
        <taxon>Bacteria</taxon>
        <taxon>Pseudomonadati</taxon>
        <taxon>Pseudomonadota</taxon>
        <taxon>Betaproteobacteria</taxon>
        <taxon>Burkholderiales</taxon>
        <taxon>Alcaligenaceae</taxon>
        <taxon>Achromobacter</taxon>
    </lineage>
</organism>
<dbReference type="EMBL" id="JAOBZK010000027">
    <property type="protein sequence ID" value="MDH1180095.1"/>
    <property type="molecule type" value="Genomic_DNA"/>
</dbReference>
<proteinExistence type="predicted"/>
<sequence>MGTRYGRRRRDGTYEYHDSEASLEAAKRQESRQTRAGFFGFVGLVAGGWLAYLGLQYAGAADWPKWTRFVGVLVGAGFGATLFFKLAEVVWKLLVGLLVIVILVAIGAFIWRAV</sequence>
<evidence type="ECO:0000256" key="1">
    <source>
        <dbReference type="SAM" id="Phobius"/>
    </source>
</evidence>
<feature type="transmembrane region" description="Helical" evidence="1">
    <location>
        <begin position="91"/>
        <end position="111"/>
    </location>
</feature>
<feature type="transmembrane region" description="Helical" evidence="1">
    <location>
        <begin position="66"/>
        <end position="84"/>
    </location>
</feature>
<evidence type="ECO:0000313" key="3">
    <source>
        <dbReference type="Proteomes" id="UP001158644"/>
    </source>
</evidence>
<keyword evidence="1" id="KW-1133">Transmembrane helix</keyword>
<dbReference type="AlphaFoldDB" id="A0ABD4YXG8"/>
<feature type="transmembrane region" description="Helical" evidence="1">
    <location>
        <begin position="36"/>
        <end position="54"/>
    </location>
</feature>
<gene>
    <name evidence="2" type="ORF">N5C72_18575</name>
</gene>
<dbReference type="RefSeq" id="WP_279991508.1">
    <property type="nucleotide sequence ID" value="NZ_JAOBZK010000027.1"/>
</dbReference>
<name>A0ABD4YXG8_9BURK</name>
<evidence type="ECO:0000313" key="2">
    <source>
        <dbReference type="EMBL" id="MDH1180095.1"/>
    </source>
</evidence>
<keyword evidence="1" id="KW-0472">Membrane</keyword>
<accession>A0ABD4YXG8</accession>